<organism evidence="3 4">
    <name type="scientific">Fonsecaea nubica</name>
    <dbReference type="NCBI Taxonomy" id="856822"/>
    <lineage>
        <taxon>Eukaryota</taxon>
        <taxon>Fungi</taxon>
        <taxon>Dikarya</taxon>
        <taxon>Ascomycota</taxon>
        <taxon>Pezizomycotina</taxon>
        <taxon>Eurotiomycetes</taxon>
        <taxon>Chaetothyriomycetidae</taxon>
        <taxon>Chaetothyriales</taxon>
        <taxon>Herpotrichiellaceae</taxon>
        <taxon>Fonsecaea</taxon>
    </lineage>
</organism>
<dbReference type="GO" id="GO:0045944">
    <property type="term" value="P:positive regulation of transcription by RNA polymerase II"/>
    <property type="evidence" value="ECO:0007669"/>
    <property type="project" value="TreeGrafter"/>
</dbReference>
<dbReference type="AlphaFoldDB" id="A0A178DGJ2"/>
<keyword evidence="2" id="KW-0539">Nucleus</keyword>
<dbReference type="GO" id="GO:0000976">
    <property type="term" value="F:transcription cis-regulatory region binding"/>
    <property type="evidence" value="ECO:0007669"/>
    <property type="project" value="TreeGrafter"/>
</dbReference>
<comment type="caution">
    <text evidence="3">The sequence shown here is derived from an EMBL/GenBank/DDBJ whole genome shotgun (WGS) entry which is preliminary data.</text>
</comment>
<evidence type="ECO:0000313" key="3">
    <source>
        <dbReference type="EMBL" id="OAL40444.1"/>
    </source>
</evidence>
<accession>A0A178DGJ2</accession>
<evidence type="ECO:0000256" key="2">
    <source>
        <dbReference type="ARBA" id="ARBA00023242"/>
    </source>
</evidence>
<dbReference type="GeneID" id="34583607"/>
<evidence type="ECO:0000313" key="4">
    <source>
        <dbReference type="Proteomes" id="UP000185904"/>
    </source>
</evidence>
<dbReference type="PANTHER" id="PTHR37534:SF43">
    <property type="entry name" value="FINGER DOMAIN PROTEIN, PUTATIVE (AFU_ORTHOLOGUE AFUA_1G01850)-RELATED"/>
    <property type="match status" value="1"/>
</dbReference>
<comment type="subcellular location">
    <subcellularLocation>
        <location evidence="1">Nucleus</location>
    </subcellularLocation>
</comment>
<dbReference type="GO" id="GO:0005634">
    <property type="term" value="C:nucleus"/>
    <property type="evidence" value="ECO:0007669"/>
    <property type="project" value="UniProtKB-SubCell"/>
</dbReference>
<evidence type="ECO:0000256" key="1">
    <source>
        <dbReference type="ARBA" id="ARBA00004123"/>
    </source>
</evidence>
<protein>
    <submittedName>
        <fullName evidence="3">Uncharacterized protein</fullName>
    </submittedName>
</protein>
<sequence>MTPSPPATSTTGLITLFYDLNRPRETPFLSRHYSSRSVTSYRDDIYPSLPCIALYIPELSVAIITCYHAQCLPLLGMRDFLPTIGPESKFLHDHYLHRTACALSAAQKGQSPFVNLLLPLASCSDLILQAVLSLSGVHFGEEDKSSQQAVVTYGHYAQALRGLKYGLTKFASGQTDLALELLLATLLLCFIEGIRGDTEGNSFHHLNAARQLFPVMLANTEQLVSCREMVLFVTEFYAYVLTLSSFTSKTSVVDDAQVIFNALSRLKTPMTGPFFGCARELFALIPSAAAAIRYLDHEPRTNEQTQQHDPSLTTNLRSRVLSWAPAPICRDDQVIAGRLYQLSILLLLNNTEEPGEIEGGDFPSSSEVLMSNFVDMLQNLNVGAEITTTLCWPLAVAGSYAYDVHHQQVIKQYLVEMEAHYAFKNLTLLRTLLQRCWQGRTEEDQANITSTMNKQGISVMFF</sequence>
<dbReference type="Pfam" id="PF11951">
    <property type="entry name" value="Fungal_trans_2"/>
    <property type="match status" value="1"/>
</dbReference>
<dbReference type="OrthoDB" id="187139at2759"/>
<dbReference type="Proteomes" id="UP000185904">
    <property type="component" value="Unassembled WGS sequence"/>
</dbReference>
<dbReference type="RefSeq" id="XP_022505456.1">
    <property type="nucleotide sequence ID" value="XM_022638491.1"/>
</dbReference>
<dbReference type="InterPro" id="IPR021858">
    <property type="entry name" value="Fun_TF"/>
</dbReference>
<gene>
    <name evidence="3" type="ORF">AYO20_00180</name>
</gene>
<dbReference type="GO" id="GO:0003700">
    <property type="term" value="F:DNA-binding transcription factor activity"/>
    <property type="evidence" value="ECO:0007669"/>
    <property type="project" value="TreeGrafter"/>
</dbReference>
<proteinExistence type="predicted"/>
<dbReference type="EMBL" id="LVCJ01000001">
    <property type="protein sequence ID" value="OAL40444.1"/>
    <property type="molecule type" value="Genomic_DNA"/>
</dbReference>
<keyword evidence="4" id="KW-1185">Reference proteome</keyword>
<dbReference type="PANTHER" id="PTHR37534">
    <property type="entry name" value="TRANSCRIPTIONAL ACTIVATOR PROTEIN UGA3"/>
    <property type="match status" value="1"/>
</dbReference>
<name>A0A178DGJ2_9EURO</name>
<reference evidence="3 4" key="1">
    <citation type="submission" date="2016-03" db="EMBL/GenBank/DDBJ databases">
        <title>The draft genome sequence of Fonsecaea nubica causative agent of cutaneous subcutaneous infection in human host.</title>
        <authorList>
            <person name="Costa F."/>
            <person name="Sybren D.H."/>
            <person name="Raittz R.T."/>
            <person name="Weiss V.A."/>
            <person name="Leao A.C."/>
            <person name="Gomes R."/>
            <person name="De Souza E.M."/>
            <person name="Pedrosa F.O."/>
            <person name="Steffens M.B."/>
            <person name="Bombassaro A."/>
            <person name="Tadra-Sfeir M.Z."/>
            <person name="Moreno L.F."/>
            <person name="Najafzadeh M.J."/>
            <person name="Felipe M.S."/>
            <person name="Teixeira M."/>
            <person name="Sun J."/>
            <person name="Xi L."/>
            <person name="Castro M.A."/>
            <person name="Vicente V.A."/>
        </authorList>
    </citation>
    <scope>NUCLEOTIDE SEQUENCE [LARGE SCALE GENOMIC DNA]</scope>
    <source>
        <strain evidence="3 4">CBS 269.64</strain>
    </source>
</reference>